<evidence type="ECO:0000313" key="2">
    <source>
        <dbReference type="EMBL" id="CAH2062147.1"/>
    </source>
</evidence>
<dbReference type="Proteomes" id="UP000837857">
    <property type="component" value="Chromosome 29"/>
</dbReference>
<reference evidence="2" key="1">
    <citation type="submission" date="2022-03" db="EMBL/GenBank/DDBJ databases">
        <authorList>
            <person name="Martin H S."/>
        </authorList>
    </citation>
    <scope>NUCLEOTIDE SEQUENCE</scope>
</reference>
<feature type="transmembrane region" description="Helical" evidence="1">
    <location>
        <begin position="21"/>
        <end position="41"/>
    </location>
</feature>
<feature type="transmembrane region" description="Helical" evidence="1">
    <location>
        <begin position="47"/>
        <end position="68"/>
    </location>
</feature>
<gene>
    <name evidence="2" type="ORF">IPOD504_LOCUS11715</name>
</gene>
<name>A0ABN8IMV0_9NEOP</name>
<protein>
    <submittedName>
        <fullName evidence="2">Uncharacterized protein</fullName>
    </submittedName>
</protein>
<proteinExistence type="predicted"/>
<keyword evidence="3" id="KW-1185">Reference proteome</keyword>
<accession>A0ABN8IMV0</accession>
<evidence type="ECO:0000313" key="3">
    <source>
        <dbReference type="Proteomes" id="UP000837857"/>
    </source>
</evidence>
<keyword evidence="1" id="KW-0812">Transmembrane</keyword>
<keyword evidence="1" id="KW-0472">Membrane</keyword>
<dbReference type="EMBL" id="OW152841">
    <property type="protein sequence ID" value="CAH2062147.1"/>
    <property type="molecule type" value="Genomic_DNA"/>
</dbReference>
<evidence type="ECO:0000256" key="1">
    <source>
        <dbReference type="SAM" id="Phobius"/>
    </source>
</evidence>
<keyword evidence="1" id="KW-1133">Transmembrane helix</keyword>
<sequence length="141" mass="15982">MSTRSQYRYNTAKANTAMSSYWFCLTCGLANYLKACITYQVSRGGVFIATLFGLGLAMVTLAWEVFYYKRKERNMNKAKTIDKEAFAPKVVRSKMADGVAKLRKRGKENPPRNVTIGDKFKPVVEKPVSFINVYPKGGYRP</sequence>
<feature type="non-terminal residue" evidence="2">
    <location>
        <position position="1"/>
    </location>
</feature>
<organism evidence="2 3">
    <name type="scientific">Iphiclides podalirius</name>
    <name type="common">scarce swallowtail</name>
    <dbReference type="NCBI Taxonomy" id="110791"/>
    <lineage>
        <taxon>Eukaryota</taxon>
        <taxon>Metazoa</taxon>
        <taxon>Ecdysozoa</taxon>
        <taxon>Arthropoda</taxon>
        <taxon>Hexapoda</taxon>
        <taxon>Insecta</taxon>
        <taxon>Pterygota</taxon>
        <taxon>Neoptera</taxon>
        <taxon>Endopterygota</taxon>
        <taxon>Lepidoptera</taxon>
        <taxon>Glossata</taxon>
        <taxon>Ditrysia</taxon>
        <taxon>Papilionoidea</taxon>
        <taxon>Papilionidae</taxon>
        <taxon>Papilioninae</taxon>
        <taxon>Iphiclides</taxon>
    </lineage>
</organism>